<feature type="region of interest" description="Disordered" evidence="1">
    <location>
        <begin position="27"/>
        <end position="55"/>
    </location>
</feature>
<evidence type="ECO:0000313" key="3">
    <source>
        <dbReference type="Proteomes" id="UP001148614"/>
    </source>
</evidence>
<reference evidence="2" key="1">
    <citation type="submission" date="2022-07" db="EMBL/GenBank/DDBJ databases">
        <title>Genome Sequence of Xylaria arbuscula.</title>
        <authorList>
            <person name="Buettner E."/>
        </authorList>
    </citation>
    <scope>NUCLEOTIDE SEQUENCE</scope>
    <source>
        <strain evidence="2">VT107</strain>
    </source>
</reference>
<keyword evidence="3" id="KW-1185">Reference proteome</keyword>
<accession>A0A9W8TK60</accession>
<dbReference type="VEuPathDB" id="FungiDB:F4678DRAFT_479105"/>
<dbReference type="EMBL" id="JANPWZ010001126">
    <property type="protein sequence ID" value="KAJ3568537.1"/>
    <property type="molecule type" value="Genomic_DNA"/>
</dbReference>
<dbReference type="AlphaFoldDB" id="A0A9W8TK60"/>
<name>A0A9W8TK60_9PEZI</name>
<evidence type="ECO:0000313" key="2">
    <source>
        <dbReference type="EMBL" id="KAJ3568537.1"/>
    </source>
</evidence>
<feature type="compositionally biased region" description="Basic and acidic residues" evidence="1">
    <location>
        <begin position="42"/>
        <end position="55"/>
    </location>
</feature>
<evidence type="ECO:0000256" key="1">
    <source>
        <dbReference type="SAM" id="MobiDB-lite"/>
    </source>
</evidence>
<proteinExistence type="predicted"/>
<protein>
    <submittedName>
        <fullName evidence="2">Uncharacterized protein</fullName>
    </submittedName>
</protein>
<dbReference type="PROSITE" id="PS51257">
    <property type="entry name" value="PROKAR_LIPOPROTEIN"/>
    <property type="match status" value="1"/>
</dbReference>
<dbReference type="Proteomes" id="UP001148614">
    <property type="component" value="Unassembled WGS sequence"/>
</dbReference>
<comment type="caution">
    <text evidence="2">The sequence shown here is derived from an EMBL/GenBank/DDBJ whole genome shotgun (WGS) entry which is preliminary data.</text>
</comment>
<organism evidence="2 3">
    <name type="scientific">Xylaria arbuscula</name>
    <dbReference type="NCBI Taxonomy" id="114810"/>
    <lineage>
        <taxon>Eukaryota</taxon>
        <taxon>Fungi</taxon>
        <taxon>Dikarya</taxon>
        <taxon>Ascomycota</taxon>
        <taxon>Pezizomycotina</taxon>
        <taxon>Sordariomycetes</taxon>
        <taxon>Xylariomycetidae</taxon>
        <taxon>Xylariales</taxon>
        <taxon>Xylariaceae</taxon>
        <taxon>Xylaria</taxon>
    </lineage>
</organism>
<sequence length="132" mass="14833">MKVKGTMVIGGTNSLVISAACHTYISPRERNQQSTTFSPEDETQHSRRITEEDLRSTKNDEIDDLKERLRRLAQSPLKWGTMLIPGHVQDTANGENMEGVLHLGFGDEETVKDQPKEGQRKFIGVKQSLLTP</sequence>
<gene>
    <name evidence="2" type="ORF">NPX13_g6390</name>
</gene>